<reference evidence="2" key="1">
    <citation type="submission" date="2022-08" db="UniProtKB">
        <authorList>
            <consortium name="EnsemblMetazoa"/>
        </authorList>
    </citation>
    <scope>IDENTIFICATION</scope>
    <source>
        <strain evidence="2">Israel</strain>
    </source>
</reference>
<dbReference type="Gene3D" id="2.60.40.10">
    <property type="entry name" value="Immunoglobulins"/>
    <property type="match status" value="1"/>
</dbReference>
<dbReference type="InterPro" id="IPR013098">
    <property type="entry name" value="Ig_I-set"/>
</dbReference>
<proteinExistence type="predicted"/>
<dbReference type="VEuPathDB" id="VectorBase:PPAPM1_006878"/>
<dbReference type="InterPro" id="IPR036179">
    <property type="entry name" value="Ig-like_dom_sf"/>
</dbReference>
<dbReference type="SUPFAM" id="SSF48726">
    <property type="entry name" value="Immunoglobulin"/>
    <property type="match status" value="2"/>
</dbReference>
<dbReference type="PANTHER" id="PTHR47633">
    <property type="entry name" value="IMMUNOGLOBULIN"/>
    <property type="match status" value="1"/>
</dbReference>
<organism evidence="2 3">
    <name type="scientific">Phlebotomus papatasi</name>
    <name type="common">Sandfly</name>
    <dbReference type="NCBI Taxonomy" id="29031"/>
    <lineage>
        <taxon>Eukaryota</taxon>
        <taxon>Metazoa</taxon>
        <taxon>Ecdysozoa</taxon>
        <taxon>Arthropoda</taxon>
        <taxon>Hexapoda</taxon>
        <taxon>Insecta</taxon>
        <taxon>Pterygota</taxon>
        <taxon>Neoptera</taxon>
        <taxon>Endopterygota</taxon>
        <taxon>Diptera</taxon>
        <taxon>Nematocera</taxon>
        <taxon>Psychodoidea</taxon>
        <taxon>Psychodidae</taxon>
        <taxon>Phlebotomus</taxon>
        <taxon>Phlebotomus</taxon>
    </lineage>
</organism>
<dbReference type="FunFam" id="2.60.40.10:FF:000697">
    <property type="entry name" value="titin isoform X1"/>
    <property type="match status" value="1"/>
</dbReference>
<dbReference type="AlphaFoldDB" id="A0A1B0EX34"/>
<accession>A0A1B0EX34</accession>
<sequence>MNFGWVYPEDSGEYLCRATNLYGMDETRAVIKTTGKPGIIYDSQLPKGMKSIERIREMEASWQVVPEEVDEAMKPKQPPVFVSNPEPVTVEEGEWARFCARVTGHPRPRVMWLINGHTVVNGSRYKLTYDGMYHMDIPKTRQYDTGKIEVIARSSLGEALATTELKVIPRKDDYRGVLKNSPRPWYDYDLVQYQKERTETELEKTFEERKALLDQQGGIELGQYINKPKVFKEADTEWQQAVKSKKGEDYYNKLQELENEQVVKESRLREASHQFAIPGEK</sequence>
<dbReference type="EnsemblMetazoa" id="PPAI006197-RA">
    <property type="protein sequence ID" value="PPAI006197-PA"/>
    <property type="gene ID" value="PPAI006197"/>
</dbReference>
<dbReference type="VEuPathDB" id="VectorBase:PPAI006197"/>
<evidence type="ECO:0000313" key="3">
    <source>
        <dbReference type="Proteomes" id="UP000092462"/>
    </source>
</evidence>
<dbReference type="EMBL" id="AJVK01014756">
    <property type="status" value="NOT_ANNOTATED_CDS"/>
    <property type="molecule type" value="Genomic_DNA"/>
</dbReference>
<dbReference type="Pfam" id="PF07679">
    <property type="entry name" value="I-set"/>
    <property type="match status" value="1"/>
</dbReference>
<evidence type="ECO:0000259" key="1">
    <source>
        <dbReference type="Pfam" id="PF07679"/>
    </source>
</evidence>
<keyword evidence="3" id="KW-1185">Reference proteome</keyword>
<dbReference type="Proteomes" id="UP000092462">
    <property type="component" value="Unassembled WGS sequence"/>
</dbReference>
<evidence type="ECO:0000313" key="2">
    <source>
        <dbReference type="EnsemblMetazoa" id="PPAI006197-PA"/>
    </source>
</evidence>
<dbReference type="InterPro" id="IPR013783">
    <property type="entry name" value="Ig-like_fold"/>
</dbReference>
<name>A0A1B0EX34_PHLPP</name>
<protein>
    <recommendedName>
        <fullName evidence="1">Immunoglobulin I-set domain-containing protein</fullName>
    </recommendedName>
</protein>
<feature type="domain" description="Immunoglobulin I-set" evidence="1">
    <location>
        <begin position="79"/>
        <end position="167"/>
    </location>
</feature>